<name>A0A975AJ25_9FIRM</name>
<comment type="subcellular location">
    <subcellularLocation>
        <location evidence="1">Cell membrane</location>
        <topology evidence="1">Peripheral membrane protein</topology>
    </subcellularLocation>
</comment>
<keyword evidence="5" id="KW-0777">Teichoic acid biosynthesis</keyword>
<keyword evidence="4" id="KW-0808">Transferase</keyword>
<gene>
    <name evidence="7" type="ORF">J0B03_04240</name>
</gene>
<evidence type="ECO:0000256" key="6">
    <source>
        <dbReference type="ARBA" id="ARBA00023136"/>
    </source>
</evidence>
<sequence length="386" mass="45371">MKGLRARIDYLLKHYLIIQNVYKITMSTVFRIIGFILPINNKMILFNAHGRKYNDSPKAIYLKMIEDKRFEGYEFVWALDGPENYDIPGCKKVQMDTFAYFITALKSKYWISCVNIERGLSFKKKNTIYLNTWHGTPLKYVGNAVKGRNDFDFSNIDLFCSAGQFEKDIYIKDFKVSEKAIINTGLPRNDYLYNYNLKQVNVIKNKLGLPLDKKIILYAPTWRDSTDVGRSYSIKPPIDFKCWKEKLGDEWIVLIRVHAYTNKILGLKFNDFIRDFSSYPEINELMIVSDLLISDYSAIIFDYSILEKPIFCFGYDYEQYKKERGLYIELEKELPNGVTKTETELIDKILRMNYSRESLNTKKFKEKYLNYGGNATNLCIENIINK</sequence>
<dbReference type="PANTHER" id="PTHR37316:SF3">
    <property type="entry name" value="TEICHOIC ACID GLYCEROL-PHOSPHATE TRANSFERASE"/>
    <property type="match status" value="1"/>
</dbReference>
<dbReference type="InterPro" id="IPR043148">
    <property type="entry name" value="TagF_C"/>
</dbReference>
<evidence type="ECO:0000256" key="1">
    <source>
        <dbReference type="ARBA" id="ARBA00004202"/>
    </source>
</evidence>
<dbReference type="Gene3D" id="3.40.50.11820">
    <property type="match status" value="1"/>
</dbReference>
<keyword evidence="3" id="KW-1003">Cell membrane</keyword>
<comment type="similarity">
    <text evidence="2">Belongs to the CDP-glycerol glycerophosphotransferase family.</text>
</comment>
<dbReference type="EMBL" id="CP071444">
    <property type="protein sequence ID" value="QSX09279.1"/>
    <property type="molecule type" value="Genomic_DNA"/>
</dbReference>
<dbReference type="Pfam" id="PF04464">
    <property type="entry name" value="Glyphos_transf"/>
    <property type="match status" value="1"/>
</dbReference>
<evidence type="ECO:0000256" key="3">
    <source>
        <dbReference type="ARBA" id="ARBA00022475"/>
    </source>
</evidence>
<dbReference type="InterPro" id="IPR051612">
    <property type="entry name" value="Teichoic_Acid_Biosynth"/>
</dbReference>
<dbReference type="Gene3D" id="3.40.50.12580">
    <property type="match status" value="1"/>
</dbReference>
<proteinExistence type="inferred from homology"/>
<keyword evidence="6" id="KW-0472">Membrane</keyword>
<evidence type="ECO:0000313" key="7">
    <source>
        <dbReference type="EMBL" id="QSX09279.1"/>
    </source>
</evidence>
<dbReference type="RefSeq" id="WP_207300617.1">
    <property type="nucleotide sequence ID" value="NZ_CP071444.1"/>
</dbReference>
<dbReference type="Proteomes" id="UP000663499">
    <property type="component" value="Chromosome"/>
</dbReference>
<protein>
    <submittedName>
        <fullName evidence="7">CDP-glycerol glycerophosphotransferase family protein</fullName>
    </submittedName>
</protein>
<dbReference type="InterPro" id="IPR043149">
    <property type="entry name" value="TagF_N"/>
</dbReference>
<evidence type="ECO:0000313" key="8">
    <source>
        <dbReference type="Proteomes" id="UP000663499"/>
    </source>
</evidence>
<dbReference type="InterPro" id="IPR007554">
    <property type="entry name" value="Glycerophosphate_synth"/>
</dbReference>
<evidence type="ECO:0000256" key="4">
    <source>
        <dbReference type="ARBA" id="ARBA00022679"/>
    </source>
</evidence>
<dbReference type="GO" id="GO:0047355">
    <property type="term" value="F:CDP-glycerol glycerophosphotransferase activity"/>
    <property type="evidence" value="ECO:0007669"/>
    <property type="project" value="InterPro"/>
</dbReference>
<evidence type="ECO:0000256" key="2">
    <source>
        <dbReference type="ARBA" id="ARBA00010488"/>
    </source>
</evidence>
<organism evidence="7 8">
    <name type="scientific">Alkalibacter rhizosphaerae</name>
    <dbReference type="NCBI Taxonomy" id="2815577"/>
    <lineage>
        <taxon>Bacteria</taxon>
        <taxon>Bacillati</taxon>
        <taxon>Bacillota</taxon>
        <taxon>Clostridia</taxon>
        <taxon>Eubacteriales</taxon>
        <taxon>Eubacteriaceae</taxon>
        <taxon>Alkalibacter</taxon>
    </lineage>
</organism>
<dbReference type="SUPFAM" id="SSF53756">
    <property type="entry name" value="UDP-Glycosyltransferase/glycogen phosphorylase"/>
    <property type="match status" value="1"/>
</dbReference>
<accession>A0A975AJ25</accession>
<dbReference type="GO" id="GO:0019350">
    <property type="term" value="P:teichoic acid biosynthetic process"/>
    <property type="evidence" value="ECO:0007669"/>
    <property type="project" value="UniProtKB-KW"/>
</dbReference>
<dbReference type="PANTHER" id="PTHR37316">
    <property type="entry name" value="TEICHOIC ACID GLYCEROL-PHOSPHATE PRIMASE"/>
    <property type="match status" value="1"/>
</dbReference>
<keyword evidence="8" id="KW-1185">Reference proteome</keyword>
<dbReference type="GO" id="GO:0005886">
    <property type="term" value="C:plasma membrane"/>
    <property type="evidence" value="ECO:0007669"/>
    <property type="project" value="UniProtKB-SubCell"/>
</dbReference>
<evidence type="ECO:0000256" key="5">
    <source>
        <dbReference type="ARBA" id="ARBA00022944"/>
    </source>
</evidence>
<dbReference type="AlphaFoldDB" id="A0A975AJ25"/>
<dbReference type="KEGG" id="alka:J0B03_04240"/>
<reference evidence="7" key="1">
    <citation type="submission" date="2021-03" db="EMBL/GenBank/DDBJ databases">
        <title>Alkalibacter marinus sp. nov., isolated from tidal flat sediment.</title>
        <authorList>
            <person name="Namirimu T."/>
            <person name="Yang J.-A."/>
            <person name="Yang S.-H."/>
            <person name="Kim Y.-J."/>
            <person name="Kwon K.K."/>
        </authorList>
    </citation>
    <scope>NUCLEOTIDE SEQUENCE</scope>
    <source>
        <strain evidence="7">ES005</strain>
    </source>
</reference>